<gene>
    <name evidence="1" type="ORF">ACFOPH_16670</name>
</gene>
<accession>A0ABV7PQQ9</accession>
<sequence>MKALGKAVRLPIIASLMALLLPATDAIALGVVSRSCLAAGAQESITVDWSFKRAMLWTASEHYRNGAFLHTINTTRNGTTSGWENTWRSYAGHLGSEFWYGRVVGYHWKSDGGFIRFLGNSTAVDCNLANWGR</sequence>
<name>A0ABV7PQQ9_9BURK</name>
<reference evidence="2" key="1">
    <citation type="journal article" date="2019" name="Int. J. Syst. Evol. Microbiol.">
        <title>The Global Catalogue of Microorganisms (GCM) 10K type strain sequencing project: providing services to taxonomists for standard genome sequencing and annotation.</title>
        <authorList>
            <consortium name="The Broad Institute Genomics Platform"/>
            <consortium name="The Broad Institute Genome Sequencing Center for Infectious Disease"/>
            <person name="Wu L."/>
            <person name="Ma J."/>
        </authorList>
    </citation>
    <scope>NUCLEOTIDE SEQUENCE [LARGE SCALE GENOMIC DNA]</scope>
    <source>
        <strain evidence="2">CCM 7480</strain>
    </source>
</reference>
<dbReference type="RefSeq" id="WP_379736500.1">
    <property type="nucleotide sequence ID" value="NZ_JBHRVV010000001.1"/>
</dbReference>
<dbReference type="Proteomes" id="UP001595665">
    <property type="component" value="Unassembled WGS sequence"/>
</dbReference>
<protein>
    <submittedName>
        <fullName evidence="1">Uncharacterized protein</fullName>
    </submittedName>
</protein>
<keyword evidence="2" id="KW-1185">Reference proteome</keyword>
<proteinExistence type="predicted"/>
<evidence type="ECO:0000313" key="2">
    <source>
        <dbReference type="Proteomes" id="UP001595665"/>
    </source>
</evidence>
<comment type="caution">
    <text evidence="1">The sequence shown here is derived from an EMBL/GenBank/DDBJ whole genome shotgun (WGS) entry which is preliminary data.</text>
</comment>
<organism evidence="1 2">
    <name type="scientific">Massilia haematophila</name>
    <dbReference type="NCBI Taxonomy" id="457923"/>
    <lineage>
        <taxon>Bacteria</taxon>
        <taxon>Pseudomonadati</taxon>
        <taxon>Pseudomonadota</taxon>
        <taxon>Betaproteobacteria</taxon>
        <taxon>Burkholderiales</taxon>
        <taxon>Oxalobacteraceae</taxon>
        <taxon>Telluria group</taxon>
        <taxon>Massilia</taxon>
    </lineage>
</organism>
<dbReference type="EMBL" id="JBHRVV010000001">
    <property type="protein sequence ID" value="MFC3459871.1"/>
    <property type="molecule type" value="Genomic_DNA"/>
</dbReference>
<evidence type="ECO:0000313" key="1">
    <source>
        <dbReference type="EMBL" id="MFC3459871.1"/>
    </source>
</evidence>